<dbReference type="InterPro" id="IPR014958">
    <property type="entry name" value="DGC"/>
</dbReference>
<dbReference type="EMBL" id="DTLI01000127">
    <property type="protein sequence ID" value="HHS52174.1"/>
    <property type="molecule type" value="Genomic_DNA"/>
</dbReference>
<evidence type="ECO:0000313" key="1">
    <source>
        <dbReference type="EMBL" id="HHS52174.1"/>
    </source>
</evidence>
<proteinExistence type="predicted"/>
<gene>
    <name evidence="1" type="ORF">ENW73_04825</name>
</gene>
<organism evidence="1">
    <name type="scientific">candidate division WOR-3 bacterium</name>
    <dbReference type="NCBI Taxonomy" id="2052148"/>
    <lineage>
        <taxon>Bacteria</taxon>
        <taxon>Bacteria division WOR-3</taxon>
    </lineage>
</organism>
<reference evidence="1" key="1">
    <citation type="journal article" date="2020" name="mSystems">
        <title>Genome- and Community-Level Interaction Insights into Carbon Utilization and Element Cycling Functions of Hydrothermarchaeota in Hydrothermal Sediment.</title>
        <authorList>
            <person name="Zhou Z."/>
            <person name="Liu Y."/>
            <person name="Xu W."/>
            <person name="Pan J."/>
            <person name="Luo Z.H."/>
            <person name="Li M."/>
        </authorList>
    </citation>
    <scope>NUCLEOTIDE SEQUENCE [LARGE SCALE GENOMIC DNA]</scope>
    <source>
        <strain evidence="1">SpSt-876</strain>
    </source>
</reference>
<accession>A0A7C6EAF6</accession>
<dbReference type="AlphaFoldDB" id="A0A7C6EAF6"/>
<protein>
    <submittedName>
        <fullName evidence="1">Zinc-binding protein</fullName>
    </submittedName>
</protein>
<comment type="caution">
    <text evidence="1">The sequence shown here is derived from an EMBL/GenBank/DDBJ whole genome shotgun (WGS) entry which is preliminary data.</text>
</comment>
<name>A0A7C6EAF6_UNCW3</name>
<dbReference type="Pfam" id="PF08859">
    <property type="entry name" value="DGC"/>
    <property type="match status" value="1"/>
</dbReference>
<sequence>MGKDNWQKLPLCHKEAEKLDIILVCDGAASVGQVGHEVGVKLTKEKPNQARMCCLSAVAAGSKVHIDIAKKAKRLIAINGCGNKCTSKILANLSIKPTYEFTILNEGVEKISTLDFDTTDVERIAKKITATIESGQV</sequence>